<comment type="caution">
    <text evidence="1">The sequence shown here is derived from an EMBL/GenBank/DDBJ whole genome shotgun (WGS) entry which is preliminary data.</text>
</comment>
<dbReference type="Pfam" id="PF07247">
    <property type="entry name" value="AATase"/>
    <property type="match status" value="1"/>
</dbReference>
<dbReference type="InterPro" id="IPR010828">
    <property type="entry name" value="Atf2/Sli1-like"/>
</dbReference>
<reference evidence="1" key="1">
    <citation type="journal article" date="2020" name="Fungal Divers.">
        <title>Resolving the Mortierellaceae phylogeny through synthesis of multi-gene phylogenetics and phylogenomics.</title>
        <authorList>
            <person name="Vandepol N."/>
            <person name="Liber J."/>
            <person name="Desiro A."/>
            <person name="Na H."/>
            <person name="Kennedy M."/>
            <person name="Barry K."/>
            <person name="Grigoriev I.V."/>
            <person name="Miller A.N."/>
            <person name="O'Donnell K."/>
            <person name="Stajich J.E."/>
            <person name="Bonito G."/>
        </authorList>
    </citation>
    <scope>NUCLEOTIDE SEQUENCE</scope>
    <source>
        <strain evidence="1">REB-010B</strain>
    </source>
</reference>
<gene>
    <name evidence="1" type="ORF">BGZ99_008105</name>
</gene>
<dbReference type="PANTHER" id="PTHR28037:SF1">
    <property type="entry name" value="ALCOHOL O-ACETYLTRANSFERASE 1-RELATED"/>
    <property type="match status" value="1"/>
</dbReference>
<dbReference type="AlphaFoldDB" id="A0A9P6UY96"/>
<protein>
    <recommendedName>
        <fullName evidence="3">Alcohol acetyltransferase</fullName>
    </recommendedName>
</protein>
<organism evidence="1 2">
    <name type="scientific">Dissophora globulifera</name>
    <dbReference type="NCBI Taxonomy" id="979702"/>
    <lineage>
        <taxon>Eukaryota</taxon>
        <taxon>Fungi</taxon>
        <taxon>Fungi incertae sedis</taxon>
        <taxon>Mucoromycota</taxon>
        <taxon>Mortierellomycotina</taxon>
        <taxon>Mortierellomycetes</taxon>
        <taxon>Mortierellales</taxon>
        <taxon>Mortierellaceae</taxon>
        <taxon>Dissophora</taxon>
    </lineage>
</organism>
<dbReference type="EMBL" id="JAAAIP010000061">
    <property type="protein sequence ID" value="KAG0327234.1"/>
    <property type="molecule type" value="Genomic_DNA"/>
</dbReference>
<dbReference type="OrthoDB" id="2150604at2759"/>
<dbReference type="Proteomes" id="UP000738325">
    <property type="component" value="Unassembled WGS sequence"/>
</dbReference>
<evidence type="ECO:0000313" key="2">
    <source>
        <dbReference type="Proteomes" id="UP000738325"/>
    </source>
</evidence>
<dbReference type="SUPFAM" id="SSF52777">
    <property type="entry name" value="CoA-dependent acyltransferases"/>
    <property type="match status" value="2"/>
</dbReference>
<name>A0A9P6UY96_9FUNG</name>
<evidence type="ECO:0008006" key="3">
    <source>
        <dbReference type="Google" id="ProtNLM"/>
    </source>
</evidence>
<evidence type="ECO:0000313" key="1">
    <source>
        <dbReference type="EMBL" id="KAG0327234.1"/>
    </source>
</evidence>
<accession>A0A9P6UY96</accession>
<dbReference type="InterPro" id="IPR023213">
    <property type="entry name" value="CAT-like_dom_sf"/>
</dbReference>
<sequence>MPLTFVREVGNLERYSLARANAGLYYNVLVGPRLHLLPNHPAQRLPTDSAQWVDLLTGPLTWLIQQHPSLSVVVGDHLSAKPTFMRMPSVNIARVVRVCSIQQPDEIAQVLEREHAEPFDFLDVEAPLWRIVVAHVKHDDSFFLLYNFQHVIGDGRSAKAITEQLVERLNIQAAELHSPSENGKPKLPTVVISPNDPMPPNLERRVNCKPSIPTLIKEATMALLLPPFIKKALESKYWSGEIDASLKLPNETRASIWFLTPNETSQVINAAKAHKNTVQSILFTASNFAIKSTFLSHVENDGRLTTTKDKLSFGTPVCLRSLISPPIALQDQGSYTSEIATKDIEVGLDTEFWDLAKSYRKQILEGTTRGGVRHLIEHAGLLEYLPKHKGGWEEFLRGQVEKEQHGRLSTLKLSNIGRAWDQPTTEGSPPLAYKAVDAIFSQSANITSSAFTLNAATANGVLSMVATWQEATFTSRDRAELFMKEFKRILLGATEPARKEYRFREALHSLTSTLSSKEVSK</sequence>
<dbReference type="Gene3D" id="3.30.559.10">
    <property type="entry name" value="Chloramphenicol acetyltransferase-like domain"/>
    <property type="match status" value="1"/>
</dbReference>
<dbReference type="PANTHER" id="PTHR28037">
    <property type="entry name" value="ALCOHOL O-ACETYLTRANSFERASE 1-RELATED"/>
    <property type="match status" value="1"/>
</dbReference>
<keyword evidence="2" id="KW-1185">Reference proteome</keyword>
<proteinExistence type="predicted"/>
<dbReference type="InterPro" id="IPR052058">
    <property type="entry name" value="Alcohol_O-acetyltransferase"/>
</dbReference>